<dbReference type="OrthoDB" id="7464992at2759"/>
<evidence type="ECO:0000256" key="5">
    <source>
        <dbReference type="ARBA" id="ARBA00023049"/>
    </source>
</evidence>
<dbReference type="AlphaFoldDB" id="A0A9P3M1F7"/>
<evidence type="ECO:0000256" key="1">
    <source>
        <dbReference type="ARBA" id="ARBA00022670"/>
    </source>
</evidence>
<keyword evidence="1 6" id="KW-0645">Protease</keyword>
<reference evidence="9" key="2">
    <citation type="journal article" date="2022" name="Microbiol. Resour. Announc.">
        <title>Whole-Genome Sequence of Entomortierella parvispora E1425, a Mucoromycotan Fungus Associated with Burkholderiaceae-Related Endosymbiotic Bacteria.</title>
        <authorList>
            <person name="Herlambang A."/>
            <person name="Guo Y."/>
            <person name="Takashima Y."/>
            <person name="Narisawa K."/>
            <person name="Ohta H."/>
            <person name="Nishizawa T."/>
        </authorList>
    </citation>
    <scope>NUCLEOTIDE SEQUENCE</scope>
    <source>
        <strain evidence="9">E1425</strain>
    </source>
</reference>
<evidence type="ECO:0000256" key="6">
    <source>
        <dbReference type="RuleBase" id="RU003983"/>
    </source>
</evidence>
<name>A0A9P3M1F7_9FUNG</name>
<sequence>MNKALFHSSNCANVSIQDLPESLVYCKSMEGFTHGVWVALLAATPYYALNRQWATKKPWLRWGCKAVPLSIGLVLVAIAIEKDPHTGRWKFILTGEHASAGEENAETMDSAKRAPSLTSAVSNNNPTQIAPEIKNSVPQADKEETESEQKATGQHVATMSNREDLVLDQNDPRLLVAERVLARLLMTIEAEDGGRLRLKTFLCNLPTTPPQAPNKDIFQGVGILVKEANKDAVMAREGRQSKRWFQGQKHPFRIYVTNNSDKFYGYAKSDNSVIRDSGITEGLAMDEDLIAAVVAHELVHLVQRQHQERLSNAALVHLLQGMSLFIPKSPNPAELNTQLTFFCLLYCLLGIHSC</sequence>
<feature type="compositionally biased region" description="Polar residues" evidence="7">
    <location>
        <begin position="116"/>
        <end position="128"/>
    </location>
</feature>
<accession>A0A9P3M1F7</accession>
<keyword evidence="4 6" id="KW-0862">Zinc</keyword>
<evidence type="ECO:0000256" key="7">
    <source>
        <dbReference type="SAM" id="MobiDB-lite"/>
    </source>
</evidence>
<evidence type="ECO:0000256" key="2">
    <source>
        <dbReference type="ARBA" id="ARBA00022723"/>
    </source>
</evidence>
<evidence type="ECO:0000256" key="3">
    <source>
        <dbReference type="ARBA" id="ARBA00022801"/>
    </source>
</evidence>
<dbReference type="GO" id="GO:0046872">
    <property type="term" value="F:metal ion binding"/>
    <property type="evidence" value="ECO:0007669"/>
    <property type="project" value="UniProtKB-KW"/>
</dbReference>
<evidence type="ECO:0000259" key="8">
    <source>
        <dbReference type="Pfam" id="PF01435"/>
    </source>
</evidence>
<dbReference type="Proteomes" id="UP000827284">
    <property type="component" value="Unassembled WGS sequence"/>
</dbReference>
<dbReference type="Pfam" id="PF01435">
    <property type="entry name" value="Peptidase_M48"/>
    <property type="match status" value="1"/>
</dbReference>
<feature type="region of interest" description="Disordered" evidence="7">
    <location>
        <begin position="102"/>
        <end position="157"/>
    </location>
</feature>
<keyword evidence="5 6" id="KW-0482">Metalloprotease</keyword>
<reference evidence="9" key="1">
    <citation type="submission" date="2021-11" db="EMBL/GenBank/DDBJ databases">
        <authorList>
            <person name="Herlambang A."/>
            <person name="Guo Y."/>
            <person name="Takashima Y."/>
            <person name="Nishizawa T."/>
        </authorList>
    </citation>
    <scope>NUCLEOTIDE SEQUENCE</scope>
    <source>
        <strain evidence="9">E1425</strain>
    </source>
</reference>
<comment type="cofactor">
    <cofactor evidence="6">
        <name>Zn(2+)</name>
        <dbReference type="ChEBI" id="CHEBI:29105"/>
    </cofactor>
    <text evidence="6">Binds 1 zinc ion per subunit.</text>
</comment>
<protein>
    <recommendedName>
        <fullName evidence="8">Peptidase M48 domain-containing protein</fullName>
    </recommendedName>
</protein>
<comment type="caution">
    <text evidence="9">The sequence shown here is derived from an EMBL/GenBank/DDBJ whole genome shotgun (WGS) entry which is preliminary data.</text>
</comment>
<feature type="domain" description="Peptidase M48" evidence="8">
    <location>
        <begin position="248"/>
        <end position="320"/>
    </location>
</feature>
<evidence type="ECO:0000313" key="9">
    <source>
        <dbReference type="EMBL" id="GJJ78536.1"/>
    </source>
</evidence>
<comment type="similarity">
    <text evidence="6">Belongs to the peptidase M48 family.</text>
</comment>
<evidence type="ECO:0000256" key="4">
    <source>
        <dbReference type="ARBA" id="ARBA00022833"/>
    </source>
</evidence>
<organism evidence="9 10">
    <name type="scientific">Entomortierella parvispora</name>
    <dbReference type="NCBI Taxonomy" id="205924"/>
    <lineage>
        <taxon>Eukaryota</taxon>
        <taxon>Fungi</taxon>
        <taxon>Fungi incertae sedis</taxon>
        <taxon>Mucoromycota</taxon>
        <taxon>Mortierellomycotina</taxon>
        <taxon>Mortierellomycetes</taxon>
        <taxon>Mortierellales</taxon>
        <taxon>Mortierellaceae</taxon>
        <taxon>Entomortierella</taxon>
    </lineage>
</organism>
<keyword evidence="3 6" id="KW-0378">Hydrolase</keyword>
<gene>
    <name evidence="9" type="ORF">EMPS_10895</name>
</gene>
<dbReference type="EMBL" id="BQFW01000015">
    <property type="protein sequence ID" value="GJJ78536.1"/>
    <property type="molecule type" value="Genomic_DNA"/>
</dbReference>
<dbReference type="GO" id="GO:0004222">
    <property type="term" value="F:metalloendopeptidase activity"/>
    <property type="evidence" value="ECO:0007669"/>
    <property type="project" value="InterPro"/>
</dbReference>
<dbReference type="InterPro" id="IPR001915">
    <property type="entry name" value="Peptidase_M48"/>
</dbReference>
<proteinExistence type="inferred from homology"/>
<keyword evidence="2" id="KW-0479">Metal-binding</keyword>
<keyword evidence="10" id="KW-1185">Reference proteome</keyword>
<dbReference type="GO" id="GO:0006508">
    <property type="term" value="P:proteolysis"/>
    <property type="evidence" value="ECO:0007669"/>
    <property type="project" value="UniProtKB-KW"/>
</dbReference>
<evidence type="ECO:0000313" key="10">
    <source>
        <dbReference type="Proteomes" id="UP000827284"/>
    </source>
</evidence>